<dbReference type="InterPro" id="IPR036249">
    <property type="entry name" value="Thioredoxin-like_sf"/>
</dbReference>
<dbReference type="Gene3D" id="1.20.1050.10">
    <property type="match status" value="1"/>
</dbReference>
<dbReference type="Pfam" id="PF13410">
    <property type="entry name" value="GST_C_2"/>
    <property type="match status" value="1"/>
</dbReference>
<dbReference type="SUPFAM" id="SSF47616">
    <property type="entry name" value="GST C-terminal domain-like"/>
    <property type="match status" value="1"/>
</dbReference>
<dbReference type="InterPro" id="IPR010987">
    <property type="entry name" value="Glutathione-S-Trfase_C-like"/>
</dbReference>
<dbReference type="Proteomes" id="UP001152759">
    <property type="component" value="Chromosome 7"/>
</dbReference>
<proteinExistence type="predicted"/>
<reference evidence="3" key="1">
    <citation type="submission" date="2021-12" db="EMBL/GenBank/DDBJ databases">
        <authorList>
            <person name="King R."/>
        </authorList>
    </citation>
    <scope>NUCLEOTIDE SEQUENCE</scope>
</reference>
<dbReference type="SUPFAM" id="SSF52833">
    <property type="entry name" value="Thioredoxin-like"/>
    <property type="match status" value="1"/>
</dbReference>
<dbReference type="SFLD" id="SFLDS00019">
    <property type="entry name" value="Glutathione_Transferase_(cytos"/>
    <property type="match status" value="1"/>
</dbReference>
<feature type="domain" description="GST C-terminal" evidence="2">
    <location>
        <begin position="331"/>
        <end position="464"/>
    </location>
</feature>
<dbReference type="Pfam" id="PF13417">
    <property type="entry name" value="GST_N_3"/>
    <property type="match status" value="1"/>
</dbReference>
<dbReference type="GO" id="GO:0004364">
    <property type="term" value="F:glutathione transferase activity"/>
    <property type="evidence" value="ECO:0007669"/>
    <property type="project" value="TreeGrafter"/>
</dbReference>
<evidence type="ECO:0000259" key="1">
    <source>
        <dbReference type="PROSITE" id="PS50404"/>
    </source>
</evidence>
<gene>
    <name evidence="3" type="ORF">BEMITA_LOCUS11231</name>
</gene>
<sequence length="489" mass="55822">MHFHLAVELGLINTLLRFKRNFTSMKAGTNNIEGKARDPENMETGTVRLSPVRESFNVDDGFSIHDLKDIGLRYETRGDFERMLKNYRDTYEFTVSYSHWLPMDRDNNRVEVAMKKSIPEDSRNTIHLNSFEKIMELNRVKNLSFRDGKVHVYVLDDHEFAFVRIEERVIRLVLINSSQLESKSINILESIPIAKSAEIVTVVESVNMTGDPKTARVIPGEFTMRPKSALILTIELIPSGPRTPPKLFYVMESAPCRGVLLAASLIGVRLELEWVDLRSEDDKRQKLGGKNPAGQVPTLDDNGYYLSESRAIIMYLANEYMGSDDSLYPRDAKKRGLVDRMLFFDMGTLFKSFADYYLPFMFAGAIPTQRKLDDVKKAFAVFDKMLAGSDYAAGDAITIADAALAATVSTIEVVEVLKIENYPNVWAWYGRCKEALPDYERANPAVEFEKFAIALITERKKRAQSRGQCESHSLISFRFFKYLFQKKKK</sequence>
<accession>A0A9P0CEK2</accession>
<keyword evidence="4" id="KW-1185">Reference proteome</keyword>
<organism evidence="3 4">
    <name type="scientific">Bemisia tabaci</name>
    <name type="common">Sweetpotato whitefly</name>
    <name type="synonym">Aleurodes tabaci</name>
    <dbReference type="NCBI Taxonomy" id="7038"/>
    <lineage>
        <taxon>Eukaryota</taxon>
        <taxon>Metazoa</taxon>
        <taxon>Ecdysozoa</taxon>
        <taxon>Arthropoda</taxon>
        <taxon>Hexapoda</taxon>
        <taxon>Insecta</taxon>
        <taxon>Pterygota</taxon>
        <taxon>Neoptera</taxon>
        <taxon>Paraneoptera</taxon>
        <taxon>Hemiptera</taxon>
        <taxon>Sternorrhyncha</taxon>
        <taxon>Aleyrodoidea</taxon>
        <taxon>Aleyrodidae</taxon>
        <taxon>Aleyrodinae</taxon>
        <taxon>Bemisia</taxon>
    </lineage>
</organism>
<protein>
    <submittedName>
        <fullName evidence="3">Uncharacterized protein</fullName>
    </submittedName>
</protein>
<name>A0A9P0CEK2_BEMTA</name>
<dbReference type="Gene3D" id="3.40.30.10">
    <property type="entry name" value="Glutaredoxin"/>
    <property type="match status" value="1"/>
</dbReference>
<dbReference type="SFLD" id="SFLDG00358">
    <property type="entry name" value="Main_(cytGST)"/>
    <property type="match status" value="1"/>
</dbReference>
<evidence type="ECO:0000259" key="2">
    <source>
        <dbReference type="PROSITE" id="PS50405"/>
    </source>
</evidence>
<dbReference type="InterPro" id="IPR004045">
    <property type="entry name" value="Glutathione_S-Trfase_N"/>
</dbReference>
<dbReference type="EMBL" id="OU963868">
    <property type="protein sequence ID" value="CAH0774958.1"/>
    <property type="molecule type" value="Genomic_DNA"/>
</dbReference>
<evidence type="ECO:0000313" key="4">
    <source>
        <dbReference type="Proteomes" id="UP001152759"/>
    </source>
</evidence>
<dbReference type="InterPro" id="IPR036282">
    <property type="entry name" value="Glutathione-S-Trfase_C_sf"/>
</dbReference>
<dbReference type="PANTHER" id="PTHR43969">
    <property type="entry name" value="GLUTATHIONE S TRANSFERASE D10, ISOFORM A-RELATED"/>
    <property type="match status" value="1"/>
</dbReference>
<dbReference type="CDD" id="cd03177">
    <property type="entry name" value="GST_C_Delta_Epsilon"/>
    <property type="match status" value="1"/>
</dbReference>
<dbReference type="GO" id="GO:0006749">
    <property type="term" value="P:glutathione metabolic process"/>
    <property type="evidence" value="ECO:0007669"/>
    <property type="project" value="TreeGrafter"/>
</dbReference>
<dbReference type="SFLD" id="SFLDG01153">
    <property type="entry name" value="Main.4:_Theta-like"/>
    <property type="match status" value="1"/>
</dbReference>
<evidence type="ECO:0000313" key="3">
    <source>
        <dbReference type="EMBL" id="CAH0774958.1"/>
    </source>
</evidence>
<dbReference type="PANTHER" id="PTHR43969:SF2">
    <property type="entry name" value="GLUTATHIONE S TRANSFERASE D11, ISOFORM B"/>
    <property type="match status" value="1"/>
</dbReference>
<dbReference type="FunFam" id="1.20.1050.10:FF:000007">
    <property type="entry name" value="Glutathione S-transferase 1-1"/>
    <property type="match status" value="1"/>
</dbReference>
<dbReference type="AlphaFoldDB" id="A0A9P0CEK2"/>
<dbReference type="InterPro" id="IPR040079">
    <property type="entry name" value="Glutathione_S-Trfase"/>
</dbReference>
<feature type="domain" description="GST N-terminal" evidence="1">
    <location>
        <begin position="243"/>
        <end position="324"/>
    </location>
</feature>
<dbReference type="PROSITE" id="PS50405">
    <property type="entry name" value="GST_CTER"/>
    <property type="match status" value="1"/>
</dbReference>
<dbReference type="PROSITE" id="PS50404">
    <property type="entry name" value="GST_NTER"/>
    <property type="match status" value="1"/>
</dbReference>